<feature type="region of interest" description="Disordered" evidence="1">
    <location>
        <begin position="387"/>
        <end position="415"/>
    </location>
</feature>
<dbReference type="AlphaFoldDB" id="A0A914V7S7"/>
<dbReference type="InterPro" id="IPR011990">
    <property type="entry name" value="TPR-like_helical_dom_sf"/>
</dbReference>
<reference evidence="3" key="1">
    <citation type="submission" date="2022-11" db="UniProtKB">
        <authorList>
            <consortium name="WormBaseParasite"/>
        </authorList>
    </citation>
    <scope>IDENTIFICATION</scope>
</reference>
<accession>A0A914V7S7</accession>
<evidence type="ECO:0000313" key="3">
    <source>
        <dbReference type="WBParaSite" id="PSAMB.scaffold162size70593.g2925.t1"/>
    </source>
</evidence>
<protein>
    <submittedName>
        <fullName evidence="3">Uncharacterized protein</fullName>
    </submittedName>
</protein>
<feature type="compositionally biased region" description="Basic and acidic residues" evidence="1">
    <location>
        <begin position="43"/>
        <end position="58"/>
    </location>
</feature>
<dbReference type="SUPFAM" id="SSF81901">
    <property type="entry name" value="HCP-like"/>
    <property type="match status" value="1"/>
</dbReference>
<evidence type="ECO:0000256" key="1">
    <source>
        <dbReference type="SAM" id="MobiDB-lite"/>
    </source>
</evidence>
<dbReference type="Proteomes" id="UP000887566">
    <property type="component" value="Unplaced"/>
</dbReference>
<dbReference type="PANTHER" id="PTHR45011:SF1">
    <property type="entry name" value="DAP3-BINDING CELL DEATH ENHANCER 1"/>
    <property type="match status" value="1"/>
</dbReference>
<evidence type="ECO:0000313" key="2">
    <source>
        <dbReference type="Proteomes" id="UP000887566"/>
    </source>
</evidence>
<feature type="region of interest" description="Disordered" evidence="1">
    <location>
        <begin position="18"/>
        <end position="70"/>
    </location>
</feature>
<keyword evidence="2" id="KW-1185">Reference proteome</keyword>
<feature type="compositionally biased region" description="Low complexity" evidence="1">
    <location>
        <begin position="393"/>
        <end position="402"/>
    </location>
</feature>
<dbReference type="InterPro" id="IPR006597">
    <property type="entry name" value="Sel1-like"/>
</dbReference>
<dbReference type="InterPro" id="IPR052748">
    <property type="entry name" value="ISR_Activator"/>
</dbReference>
<name>A0A914V7S7_9BILA</name>
<organism evidence="2 3">
    <name type="scientific">Plectus sambesii</name>
    <dbReference type="NCBI Taxonomy" id="2011161"/>
    <lineage>
        <taxon>Eukaryota</taxon>
        <taxon>Metazoa</taxon>
        <taxon>Ecdysozoa</taxon>
        <taxon>Nematoda</taxon>
        <taxon>Chromadorea</taxon>
        <taxon>Plectida</taxon>
        <taxon>Plectina</taxon>
        <taxon>Plectoidea</taxon>
        <taxon>Plectidae</taxon>
        <taxon>Plectus</taxon>
    </lineage>
</organism>
<dbReference type="PANTHER" id="PTHR45011">
    <property type="entry name" value="DAP3-BINDING CELL DEATH ENHANCER 1"/>
    <property type="match status" value="1"/>
</dbReference>
<dbReference type="Gene3D" id="1.25.40.10">
    <property type="entry name" value="Tetratricopeptide repeat domain"/>
    <property type="match status" value="1"/>
</dbReference>
<proteinExistence type="predicted"/>
<dbReference type="WBParaSite" id="PSAMB.scaffold162size70593.g2925.t1">
    <property type="protein sequence ID" value="PSAMB.scaffold162size70593.g2925.t1"/>
    <property type="gene ID" value="PSAMB.scaffold162size70593.g2925"/>
</dbReference>
<dbReference type="SMART" id="SM00671">
    <property type="entry name" value="SEL1"/>
    <property type="match status" value="3"/>
</dbReference>
<sequence>MLRSTKYLGRAGQLVYQSVANSQQTTDSPDPTSPPKRQNGACKTDEHGEDGKKSEQQQRKPGQQGWLGDNPALFMAIGGSLAAGHQVAQLIFERSDQDRDRDAADELADVLRPTQPWCNWRQVARTAIAQPIQRLSPHTSHSVLAQSNGLSALIPRRHTISSCDSSVQTDLLEESQPVEDATSRLSKAVKKCESAVANGIGVDLMRRGLEAEAVDRFELAVSATAEHASASYNLGLCHALGRGTRKDMHKAVESWKVAVAHGHAAASYQLGVCYVRGVGGLASNAKLGADYIRVAADAAVPEAQLYVGLLLLKEGEVERAFALIKAAADAKNAQAVTFMKRHGGSVATKRQSKAAVDRKPSVAPISKPDLTNLWANADEDDDVCFETTDEASGDSMSSSSSDQKQEMHKASTVSDFRPLIMQQRVATRRLAQEL</sequence>